<keyword evidence="5" id="KW-0677">Repeat</keyword>
<dbReference type="InterPro" id="IPR045210">
    <property type="entry name" value="RING-Ubox_PUB"/>
</dbReference>
<dbReference type="CDD" id="cd16664">
    <property type="entry name" value="RING-Ubox_PUB"/>
    <property type="match status" value="1"/>
</dbReference>
<keyword evidence="6 7" id="KW-0833">Ubl conjugation pathway</keyword>
<dbReference type="PROSITE" id="PS51698">
    <property type="entry name" value="U_BOX"/>
    <property type="match status" value="1"/>
</dbReference>
<gene>
    <name evidence="9" type="ORF">Tsubulata_051517</name>
</gene>
<dbReference type="InterPro" id="IPR013083">
    <property type="entry name" value="Znf_RING/FYVE/PHD"/>
</dbReference>
<comment type="pathway">
    <text evidence="3 7">Protein modification; protein ubiquitination.</text>
</comment>
<dbReference type="Pfam" id="PF25598">
    <property type="entry name" value="ARM_PUB"/>
    <property type="match status" value="1"/>
</dbReference>
<evidence type="ECO:0000256" key="2">
    <source>
        <dbReference type="ARBA" id="ARBA00003861"/>
    </source>
</evidence>
<dbReference type="InterPro" id="IPR011989">
    <property type="entry name" value="ARM-like"/>
</dbReference>
<dbReference type="InterPro" id="IPR058678">
    <property type="entry name" value="ARM_PUB"/>
</dbReference>
<evidence type="ECO:0000256" key="5">
    <source>
        <dbReference type="ARBA" id="ARBA00022737"/>
    </source>
</evidence>
<dbReference type="InterPro" id="IPR003613">
    <property type="entry name" value="Ubox_domain"/>
</dbReference>
<dbReference type="AlphaFoldDB" id="A0A9Q0JR17"/>
<comment type="catalytic activity">
    <reaction evidence="1 7">
        <text>S-ubiquitinyl-[E2 ubiquitin-conjugating enzyme]-L-cysteine + [acceptor protein]-L-lysine = [E2 ubiquitin-conjugating enzyme]-L-cysteine + N(6)-ubiquitinyl-[acceptor protein]-L-lysine.</text>
        <dbReference type="EC" id="2.3.2.27"/>
    </reaction>
</comment>
<dbReference type="Proteomes" id="UP001141552">
    <property type="component" value="Unassembled WGS sequence"/>
</dbReference>
<evidence type="ECO:0000259" key="8">
    <source>
        <dbReference type="PROSITE" id="PS51698"/>
    </source>
</evidence>
<organism evidence="9 10">
    <name type="scientific">Turnera subulata</name>
    <dbReference type="NCBI Taxonomy" id="218843"/>
    <lineage>
        <taxon>Eukaryota</taxon>
        <taxon>Viridiplantae</taxon>
        <taxon>Streptophyta</taxon>
        <taxon>Embryophyta</taxon>
        <taxon>Tracheophyta</taxon>
        <taxon>Spermatophyta</taxon>
        <taxon>Magnoliopsida</taxon>
        <taxon>eudicotyledons</taxon>
        <taxon>Gunneridae</taxon>
        <taxon>Pentapetalae</taxon>
        <taxon>rosids</taxon>
        <taxon>fabids</taxon>
        <taxon>Malpighiales</taxon>
        <taxon>Passifloraceae</taxon>
        <taxon>Turnera</taxon>
    </lineage>
</organism>
<dbReference type="SMART" id="SM00504">
    <property type="entry name" value="Ubox"/>
    <property type="match status" value="1"/>
</dbReference>
<name>A0A9Q0JR17_9ROSI</name>
<dbReference type="FunFam" id="3.30.40.10:FF:000502">
    <property type="entry name" value="RING-type E3 ubiquitin transferase"/>
    <property type="match status" value="1"/>
</dbReference>
<evidence type="ECO:0000256" key="1">
    <source>
        <dbReference type="ARBA" id="ARBA00000900"/>
    </source>
</evidence>
<accession>A0A9Q0JR17</accession>
<reference evidence="9" key="2">
    <citation type="journal article" date="2023" name="Plants (Basel)">
        <title>Annotation of the Turnera subulata (Passifloraceae) Draft Genome Reveals the S-Locus Evolved after the Divergence of Turneroideae from Passifloroideae in a Stepwise Manner.</title>
        <authorList>
            <person name="Henning P.M."/>
            <person name="Roalson E.H."/>
            <person name="Mir W."/>
            <person name="McCubbin A.G."/>
            <person name="Shore J.S."/>
        </authorList>
    </citation>
    <scope>NUCLEOTIDE SEQUENCE</scope>
    <source>
        <strain evidence="9">F60SS</strain>
    </source>
</reference>
<evidence type="ECO:0000313" key="9">
    <source>
        <dbReference type="EMBL" id="KAJ4850889.1"/>
    </source>
</evidence>
<evidence type="ECO:0000256" key="4">
    <source>
        <dbReference type="ARBA" id="ARBA00022679"/>
    </source>
</evidence>
<dbReference type="PANTHER" id="PTHR22849:SF20">
    <property type="entry name" value="U-BOX DOMAIN-CONTAINING PROTEIN 27-RELATED"/>
    <property type="match status" value="1"/>
</dbReference>
<dbReference type="InterPro" id="IPR045185">
    <property type="entry name" value="PUB22/23/24-like"/>
</dbReference>
<dbReference type="OrthoDB" id="10064100at2759"/>
<sequence>MVRDDLYITIPSYFRCPISLDVMKSPVSLCTGVTYDRASIQRWLDGGNNTCPATMQVLHTKDFVPNRNLQRLIQIWSDSTDRRRGAAAADPAISRDQVRAVVRDIRARRNEASFCSEALSKVMSFAKESDEKCEFVANLDGLVPMLVDFLGGGDNGKRVGFLERVVNVLALLLIKIEDSSSSSSRQLRSLFFANGGDLDNKLSSLALVFKNGTTADSRIAAVKILESIAAAADVEAKLTIAEKDGLLSGLVESLTLEADQGVTEASLSCLVAISKPKRVRLKLVELKVVKRLTKLLAAPGGGVSVAEKALKLLEAAASCREGRAEVCGDEECVAAVTQKVLKVSGEATEHAVTILWSVCYLFRDKAAQEVVARCNGLTKILLLMQSNCSPAVRQMSADLLKIFRVNSKNSFLSCYDTKTTHIMPF</sequence>
<keyword evidence="4 7" id="KW-0808">Transferase</keyword>
<comment type="function">
    <text evidence="2 7">Functions as an E3 ubiquitin ligase.</text>
</comment>
<evidence type="ECO:0000256" key="3">
    <source>
        <dbReference type="ARBA" id="ARBA00004906"/>
    </source>
</evidence>
<reference evidence="9" key="1">
    <citation type="submission" date="2022-02" db="EMBL/GenBank/DDBJ databases">
        <authorList>
            <person name="Henning P.M."/>
            <person name="McCubbin A.G."/>
            <person name="Shore J.S."/>
        </authorList>
    </citation>
    <scope>NUCLEOTIDE SEQUENCE</scope>
    <source>
        <strain evidence="9">F60SS</strain>
        <tissue evidence="9">Leaves</tissue>
    </source>
</reference>
<evidence type="ECO:0000313" key="10">
    <source>
        <dbReference type="Proteomes" id="UP001141552"/>
    </source>
</evidence>
<evidence type="ECO:0000256" key="6">
    <source>
        <dbReference type="ARBA" id="ARBA00022786"/>
    </source>
</evidence>
<dbReference type="EMBL" id="JAKUCV010000194">
    <property type="protein sequence ID" value="KAJ4850889.1"/>
    <property type="molecule type" value="Genomic_DNA"/>
</dbReference>
<dbReference type="GO" id="GO:0016567">
    <property type="term" value="P:protein ubiquitination"/>
    <property type="evidence" value="ECO:0007669"/>
    <property type="project" value="UniProtKB-UniRule"/>
</dbReference>
<keyword evidence="10" id="KW-1185">Reference proteome</keyword>
<protein>
    <recommendedName>
        <fullName evidence="7 8">U-box domain-containing protein</fullName>
        <ecNumber evidence="7">2.3.2.27</ecNumber>
    </recommendedName>
    <alternativeName>
        <fullName evidence="7">RING-type E3 ubiquitin transferase PUB</fullName>
    </alternativeName>
</protein>
<proteinExistence type="predicted"/>
<comment type="caution">
    <text evidence="9">The sequence shown here is derived from an EMBL/GenBank/DDBJ whole genome shotgun (WGS) entry which is preliminary data.</text>
</comment>
<dbReference type="SUPFAM" id="SSF57850">
    <property type="entry name" value="RING/U-box"/>
    <property type="match status" value="1"/>
</dbReference>
<dbReference type="Gene3D" id="1.25.10.10">
    <property type="entry name" value="Leucine-rich Repeat Variant"/>
    <property type="match status" value="1"/>
</dbReference>
<dbReference type="PANTHER" id="PTHR22849">
    <property type="entry name" value="WDSAM1 PROTEIN"/>
    <property type="match status" value="1"/>
</dbReference>
<dbReference type="GO" id="GO:0061630">
    <property type="term" value="F:ubiquitin protein ligase activity"/>
    <property type="evidence" value="ECO:0007669"/>
    <property type="project" value="UniProtKB-UniRule"/>
</dbReference>
<dbReference type="SUPFAM" id="SSF48371">
    <property type="entry name" value="ARM repeat"/>
    <property type="match status" value="1"/>
</dbReference>
<dbReference type="Gene3D" id="3.30.40.10">
    <property type="entry name" value="Zinc/RING finger domain, C3HC4 (zinc finger)"/>
    <property type="match status" value="1"/>
</dbReference>
<dbReference type="Pfam" id="PF04564">
    <property type="entry name" value="U-box"/>
    <property type="match status" value="1"/>
</dbReference>
<evidence type="ECO:0000256" key="7">
    <source>
        <dbReference type="RuleBase" id="RU369093"/>
    </source>
</evidence>
<dbReference type="InterPro" id="IPR016024">
    <property type="entry name" value="ARM-type_fold"/>
</dbReference>
<feature type="domain" description="U-box" evidence="8">
    <location>
        <begin position="9"/>
        <end position="83"/>
    </location>
</feature>
<dbReference type="EC" id="2.3.2.27" evidence="7"/>